<keyword evidence="2" id="KW-1185">Reference proteome</keyword>
<name>A0AAX4HGS7_9ASCO</name>
<dbReference type="Proteomes" id="UP001338582">
    <property type="component" value="Chromosome 7"/>
</dbReference>
<gene>
    <name evidence="1" type="ORF">PUMCH_005105</name>
</gene>
<accession>A0AAX4HGS7</accession>
<dbReference type="EMBL" id="CP138900">
    <property type="protein sequence ID" value="WPK27708.1"/>
    <property type="molecule type" value="Genomic_DNA"/>
</dbReference>
<dbReference type="GeneID" id="88176164"/>
<evidence type="ECO:0000313" key="2">
    <source>
        <dbReference type="Proteomes" id="UP001338582"/>
    </source>
</evidence>
<sequence length="300" mass="33726">MPSLAQTCDHVLTSIEGHEFGIPTLWPLAASFTAKPALESEYYATNAELARKLDRLVYLNKRKLLRLQDAAAIDAQYKEMVNDELLNDLPENDLEQFLVDQLRLKRDVVLQDVLPAALPILRAIHVDNAALTELECSILNNLKKLYSRYNSHPGNIRRLVGQYQLKIATTDAKLQLMASVDRLLAEEVAPRIDALKNANEEYASLNTIYERANAPTDETRAFAEDVSTLSRRLQIISVLSDLLPALVLCHPSNWYNDKSLRDIMEKCQSAGSLPELRAACPQELDVHELLLIDIPTITDV</sequence>
<reference evidence="1 2" key="1">
    <citation type="submission" date="2023-10" db="EMBL/GenBank/DDBJ databases">
        <title>Draft Genome Sequence of Candida saopaulonensis from a very Premature Infant with Sepsis.</title>
        <authorList>
            <person name="Ning Y."/>
            <person name="Dai R."/>
            <person name="Xiao M."/>
            <person name="Xu Y."/>
            <person name="Yan Q."/>
            <person name="Zhang L."/>
        </authorList>
    </citation>
    <scope>NUCLEOTIDE SEQUENCE [LARGE SCALE GENOMIC DNA]</scope>
    <source>
        <strain evidence="1 2">19XY460</strain>
    </source>
</reference>
<proteinExistence type="predicted"/>
<protein>
    <submittedName>
        <fullName evidence="1">Uncharacterized protein</fullName>
    </submittedName>
</protein>
<dbReference type="RefSeq" id="XP_062880085.1">
    <property type="nucleotide sequence ID" value="XM_063024015.1"/>
</dbReference>
<dbReference type="AlphaFoldDB" id="A0AAX4HGS7"/>
<dbReference type="KEGG" id="asau:88176164"/>
<evidence type="ECO:0000313" key="1">
    <source>
        <dbReference type="EMBL" id="WPK27708.1"/>
    </source>
</evidence>
<organism evidence="1 2">
    <name type="scientific">Australozyma saopauloensis</name>
    <dbReference type="NCBI Taxonomy" id="291208"/>
    <lineage>
        <taxon>Eukaryota</taxon>
        <taxon>Fungi</taxon>
        <taxon>Dikarya</taxon>
        <taxon>Ascomycota</taxon>
        <taxon>Saccharomycotina</taxon>
        <taxon>Pichiomycetes</taxon>
        <taxon>Metschnikowiaceae</taxon>
        <taxon>Australozyma</taxon>
    </lineage>
</organism>